<dbReference type="PANTHER" id="PTHR16943:SF8">
    <property type="entry name" value="2-METHYLCITRATE DEHYDRATASE"/>
    <property type="match status" value="1"/>
</dbReference>
<dbReference type="Gene3D" id="3.30.1330.120">
    <property type="entry name" value="2-methylcitrate dehydratase PrpD"/>
    <property type="match status" value="1"/>
</dbReference>
<dbReference type="InterPro" id="IPR042183">
    <property type="entry name" value="MmgE/PrpD_sf_1"/>
</dbReference>
<evidence type="ECO:0000259" key="2">
    <source>
        <dbReference type="Pfam" id="PF03972"/>
    </source>
</evidence>
<proteinExistence type="inferred from homology"/>
<comment type="similarity">
    <text evidence="1">Belongs to the PrpD family.</text>
</comment>
<dbReference type="InterPro" id="IPR045336">
    <property type="entry name" value="MmgE_PrpD_N"/>
</dbReference>
<name>A0A2A5C992_9GAMM</name>
<evidence type="ECO:0000259" key="3">
    <source>
        <dbReference type="Pfam" id="PF19305"/>
    </source>
</evidence>
<dbReference type="Proteomes" id="UP000228987">
    <property type="component" value="Unassembled WGS sequence"/>
</dbReference>
<dbReference type="InterPro" id="IPR036148">
    <property type="entry name" value="MmgE/PrpD_sf"/>
</dbReference>
<reference evidence="5" key="1">
    <citation type="submission" date="2017-08" db="EMBL/GenBank/DDBJ databases">
        <title>A dynamic microbial community with high functional redundancy inhabits the cold, oxic subseafloor aquifer.</title>
        <authorList>
            <person name="Tully B.J."/>
            <person name="Wheat C.G."/>
            <person name="Glazer B.T."/>
            <person name="Huber J.A."/>
        </authorList>
    </citation>
    <scope>NUCLEOTIDE SEQUENCE [LARGE SCALE GENOMIC DNA]</scope>
</reference>
<dbReference type="InterPro" id="IPR042188">
    <property type="entry name" value="MmgE/PrpD_sf_2"/>
</dbReference>
<dbReference type="Pfam" id="PF19305">
    <property type="entry name" value="MmgE_PrpD_C"/>
    <property type="match status" value="1"/>
</dbReference>
<protein>
    <submittedName>
        <fullName evidence="4">2-methylcitrate dehydratase</fullName>
    </submittedName>
</protein>
<sequence length="489" mass="52368">MAEKSVNSSINSSINSPVNNSVSSEVVDFISAVKYEDFPAEAITLAKRCIIDGLGVMLAGSTQPAGRILREHVIGTDNRADATVFGPEGFKTSVAAAALVNGTSGHALDWDDTQLATSADRIFGLLTHPTIPPLVTALAIGEREGISGTQFLTAFLTGFEVECKISEAIHPDHYKKGFHSSATVGTFGAAVTAAKLFDLNDEQTAHMLAIAASSASGIRVSFGSMTKPLHVGRAAQNGIVATELAALGFTGGKDALDPPWGFFQTFSHGQGFDAERIVGKLGNPHTIVSPGVSIKPYPCGVLGHPTMDAMRRLVIDNDVDANDIVAIRVRAGSNILNPLRYPIANNELEAKFCPAFMMSAIALRRKAGIHEFNDEFVCSEPVQALMRKVECVLDPDIEAQGWEKIRSTVEVDMADGRTLVQKADERYRGGPDLPFSRDDLFEKFSDCASLVLSDEEINKVFALVESLETCTDIKELVESLKPVTSGLEA</sequence>
<evidence type="ECO:0000256" key="1">
    <source>
        <dbReference type="ARBA" id="ARBA00006174"/>
    </source>
</evidence>
<feature type="domain" description="MmgE/PrpD N-terminal" evidence="2">
    <location>
        <begin position="26"/>
        <end position="273"/>
    </location>
</feature>
<dbReference type="EMBL" id="NVWI01000011">
    <property type="protein sequence ID" value="PCJ40038.1"/>
    <property type="molecule type" value="Genomic_DNA"/>
</dbReference>
<dbReference type="InterPro" id="IPR045337">
    <property type="entry name" value="MmgE_PrpD_C"/>
</dbReference>
<dbReference type="PANTHER" id="PTHR16943">
    <property type="entry name" value="2-METHYLCITRATE DEHYDRATASE-RELATED"/>
    <property type="match status" value="1"/>
</dbReference>
<feature type="domain" description="MmgE/PrpD C-terminal" evidence="3">
    <location>
        <begin position="297"/>
        <end position="460"/>
    </location>
</feature>
<comment type="caution">
    <text evidence="4">The sequence shown here is derived from an EMBL/GenBank/DDBJ whole genome shotgun (WGS) entry which is preliminary data.</text>
</comment>
<dbReference type="Gene3D" id="1.10.4100.10">
    <property type="entry name" value="2-methylcitrate dehydratase PrpD"/>
    <property type="match status" value="1"/>
</dbReference>
<dbReference type="Pfam" id="PF03972">
    <property type="entry name" value="MmgE_PrpD_N"/>
    <property type="match status" value="1"/>
</dbReference>
<dbReference type="SUPFAM" id="SSF103378">
    <property type="entry name" value="2-methylcitrate dehydratase PrpD"/>
    <property type="match status" value="1"/>
</dbReference>
<evidence type="ECO:0000313" key="4">
    <source>
        <dbReference type="EMBL" id="PCJ40038.1"/>
    </source>
</evidence>
<dbReference type="AlphaFoldDB" id="A0A2A5C992"/>
<dbReference type="GO" id="GO:0016829">
    <property type="term" value="F:lyase activity"/>
    <property type="evidence" value="ECO:0007669"/>
    <property type="project" value="InterPro"/>
</dbReference>
<accession>A0A2A5C992</accession>
<gene>
    <name evidence="4" type="ORF">COA71_12545</name>
</gene>
<organism evidence="4 5">
    <name type="scientific">SAR86 cluster bacterium</name>
    <dbReference type="NCBI Taxonomy" id="2030880"/>
    <lineage>
        <taxon>Bacteria</taxon>
        <taxon>Pseudomonadati</taxon>
        <taxon>Pseudomonadota</taxon>
        <taxon>Gammaproteobacteria</taxon>
        <taxon>SAR86 cluster</taxon>
    </lineage>
</organism>
<dbReference type="InterPro" id="IPR005656">
    <property type="entry name" value="MmgE_PrpD"/>
</dbReference>
<evidence type="ECO:0000313" key="5">
    <source>
        <dbReference type="Proteomes" id="UP000228987"/>
    </source>
</evidence>